<reference evidence="2 3" key="1">
    <citation type="submission" date="2019-02" db="EMBL/GenBank/DDBJ databases">
        <title>Deep-cultivation of Planctomycetes and their phenomic and genomic characterization uncovers novel biology.</title>
        <authorList>
            <person name="Wiegand S."/>
            <person name="Jogler M."/>
            <person name="Boedeker C."/>
            <person name="Pinto D."/>
            <person name="Vollmers J."/>
            <person name="Rivas-Marin E."/>
            <person name="Kohn T."/>
            <person name="Peeters S.H."/>
            <person name="Heuer A."/>
            <person name="Rast P."/>
            <person name="Oberbeckmann S."/>
            <person name="Bunk B."/>
            <person name="Jeske O."/>
            <person name="Meyerdierks A."/>
            <person name="Storesund J.E."/>
            <person name="Kallscheuer N."/>
            <person name="Luecker S."/>
            <person name="Lage O.M."/>
            <person name="Pohl T."/>
            <person name="Merkel B.J."/>
            <person name="Hornburger P."/>
            <person name="Mueller R.-W."/>
            <person name="Bruemmer F."/>
            <person name="Labrenz M."/>
            <person name="Spormann A.M."/>
            <person name="Op den Camp H."/>
            <person name="Overmann J."/>
            <person name="Amann R."/>
            <person name="Jetten M.S.M."/>
            <person name="Mascher T."/>
            <person name="Medema M.H."/>
            <person name="Devos D.P."/>
            <person name="Kaster A.-K."/>
            <person name="Ovreas L."/>
            <person name="Rohde M."/>
            <person name="Galperin M.Y."/>
            <person name="Jogler C."/>
        </authorList>
    </citation>
    <scope>NUCLEOTIDE SEQUENCE [LARGE SCALE GENOMIC DNA]</scope>
    <source>
        <strain evidence="2 3">Mal48</strain>
    </source>
</reference>
<keyword evidence="3" id="KW-1185">Reference proteome</keyword>
<dbReference type="AlphaFoldDB" id="A0A517QHW4"/>
<evidence type="ECO:0000256" key="1">
    <source>
        <dbReference type="SAM" id="Phobius"/>
    </source>
</evidence>
<keyword evidence="1" id="KW-1133">Transmembrane helix</keyword>
<dbReference type="KEGG" id="tpol:Mal48_04520"/>
<name>A0A517QHW4_9PLAN</name>
<feature type="transmembrane region" description="Helical" evidence="1">
    <location>
        <begin position="291"/>
        <end position="312"/>
    </location>
</feature>
<keyword evidence="1" id="KW-0812">Transmembrane</keyword>
<gene>
    <name evidence="2" type="ORF">Mal48_04520</name>
</gene>
<keyword evidence="1" id="KW-0472">Membrane</keyword>
<dbReference type="RefSeq" id="WP_145195636.1">
    <property type="nucleotide sequence ID" value="NZ_CP036267.1"/>
</dbReference>
<evidence type="ECO:0000313" key="2">
    <source>
        <dbReference type="EMBL" id="QDT31220.1"/>
    </source>
</evidence>
<organism evidence="2 3">
    <name type="scientific">Thalassoglobus polymorphus</name>
    <dbReference type="NCBI Taxonomy" id="2527994"/>
    <lineage>
        <taxon>Bacteria</taxon>
        <taxon>Pseudomonadati</taxon>
        <taxon>Planctomycetota</taxon>
        <taxon>Planctomycetia</taxon>
        <taxon>Planctomycetales</taxon>
        <taxon>Planctomycetaceae</taxon>
        <taxon>Thalassoglobus</taxon>
    </lineage>
</organism>
<dbReference type="EMBL" id="CP036267">
    <property type="protein sequence ID" value="QDT31220.1"/>
    <property type="molecule type" value="Genomic_DNA"/>
</dbReference>
<protein>
    <submittedName>
        <fullName evidence="2">Uncharacterized protein</fullName>
    </submittedName>
</protein>
<evidence type="ECO:0000313" key="3">
    <source>
        <dbReference type="Proteomes" id="UP000315724"/>
    </source>
</evidence>
<feature type="transmembrane region" description="Helical" evidence="1">
    <location>
        <begin position="321"/>
        <end position="340"/>
    </location>
</feature>
<dbReference type="Proteomes" id="UP000315724">
    <property type="component" value="Chromosome"/>
</dbReference>
<proteinExistence type="predicted"/>
<accession>A0A517QHW4</accession>
<sequence length="596" mass="67721">MISTQFHISEKVLLSPLLRCVRRSAFVLVGVMCLLNPPCTAQAELQIEGKPKWNFDNQVEIEEHNLLTVEVFNNSEKPWQGDVWLKPLLGFQGVDVPLWQQDLFLEPYGKRQIQFYVFIPSLSEFKFEWGRFPRGRDSFEIDSPRRRNGALKIELLKDGASSKGRSLLTASDDEFPSSAIVLKSLDTVVLDHAPRWQEPQARAFKDWLYQGGNLFLIADSAGEYPEFSQILAELNEPSSSFPVGYGSVTRSLKPVQFEKPSQIQNLNTNNLSTSATLFSQLRSITTPDHNWALIYFLSIIYLLILFPGCWLLGRKKGDFRITYGVILLTVGLFSFGFHSIGKRGYGEETTINCMTIVHPGAPGRWIAKQWMNLFVTSGGTYQIDFEDDSSTVSTGQHSESVRGFAINQPVGILSSAVPSFSNRTVLHAGVVKHEGFRPEVRKLKFQETLKEFELALPSGTSWPEISQSVAVLGDRLYQLRRIGQTYQIIDAGKPLSQYLDHEALRFNPFRRRNRPREENDEIFDKGVWPVIANDLGVLNEEVVRSGNLKNSQVHVYFTTDFHPDFFAKGEISPQQRGRVIYAFRFDMNDVMNESQD</sequence>
<dbReference type="OrthoDB" id="214230at2"/>